<keyword evidence="2" id="KW-1185">Reference proteome</keyword>
<dbReference type="Proteomes" id="UP000293550">
    <property type="component" value="Unassembled WGS sequence"/>
</dbReference>
<accession>A0A4Q7DHX3</accession>
<reference evidence="1 2" key="1">
    <citation type="submission" date="2018-10" db="EMBL/GenBank/DDBJ databases">
        <title>An updated phylogeny of the Alphaproteobacteria reveals that the parasitic Rickettsiales and Holosporales have independent origins.</title>
        <authorList>
            <person name="Munoz-Gomez S.A."/>
            <person name="Hess S."/>
            <person name="Burger G."/>
            <person name="Lang B.F."/>
            <person name="Susko E."/>
            <person name="Slamovits C.H."/>
            <person name="Roger A.J."/>
        </authorList>
    </citation>
    <scope>NUCLEOTIDE SEQUENCE [LARGE SCALE GENOMIC DNA]</scope>
    <source>
        <strain evidence="1">HOLO01</strain>
    </source>
</reference>
<organism evidence="1 2">
    <name type="scientific">Candidatus Finniella inopinata</name>
    <dbReference type="NCBI Taxonomy" id="1696036"/>
    <lineage>
        <taxon>Bacteria</taxon>
        <taxon>Pseudomonadati</taxon>
        <taxon>Pseudomonadota</taxon>
        <taxon>Alphaproteobacteria</taxon>
        <taxon>Holosporales</taxon>
        <taxon>Candidatus Paracaedibacteraceae</taxon>
        <taxon>Candidatus Finniella</taxon>
    </lineage>
</organism>
<name>A0A4Q7DHX3_9PROT</name>
<comment type="caution">
    <text evidence="1">The sequence shown here is derived from an EMBL/GenBank/DDBJ whole genome shotgun (WGS) entry which is preliminary data.</text>
</comment>
<dbReference type="RefSeq" id="WP_130153651.1">
    <property type="nucleotide sequence ID" value="NZ_SCFB01000004.1"/>
</dbReference>
<protein>
    <submittedName>
        <fullName evidence="1">Uncharacterized protein</fullName>
    </submittedName>
</protein>
<gene>
    <name evidence="1" type="ORF">EQU50_02895</name>
</gene>
<sequence>MRYFLIYFLLILVPNLNAVEYIFEKDQRRILAFGSSGQKVTPVIEGLTKDISDKLADPEAIDYSRAANTKEKEIIFKAIIGSVVIDDPRDLPKLSTIDHSNKHFLAHYRALKAVESIAWALWYRASWKYDSDCQLLETTLKKINDQEGINYNFLLTPHFMGWFYETVSSYRPRVLPVEKAKTLSQNNLLHQRNSSIRQNSTNQANGFHYEKFSDDLFMVAEKLSTKNFKTWDEFEKKQKPKREEQKKEIDEDFFRDLGMGFQAFRNTLKMFDTLLETDKTSLEVWIMYAYIPRLGAWRLH</sequence>
<proteinExistence type="predicted"/>
<evidence type="ECO:0000313" key="2">
    <source>
        <dbReference type="Proteomes" id="UP000293550"/>
    </source>
</evidence>
<dbReference type="EMBL" id="SCFB01000004">
    <property type="protein sequence ID" value="RZI46551.1"/>
    <property type="molecule type" value="Genomic_DNA"/>
</dbReference>
<evidence type="ECO:0000313" key="1">
    <source>
        <dbReference type="EMBL" id="RZI46551.1"/>
    </source>
</evidence>
<dbReference type="AlphaFoldDB" id="A0A4Q7DHX3"/>